<evidence type="ECO:0000256" key="1">
    <source>
        <dbReference type="ARBA" id="ARBA00006247"/>
    </source>
</evidence>
<evidence type="ECO:0000256" key="3">
    <source>
        <dbReference type="ARBA" id="ARBA00022723"/>
    </source>
</evidence>
<feature type="domain" description="Peptidase M20 dimerisation" evidence="7">
    <location>
        <begin position="223"/>
        <end position="367"/>
    </location>
</feature>
<sequence>MKYFIFLLTFLFSFKAYSGPDSTAVKPRYAVAEKLATAVRFKTISALEPEDFKYEEFTNLHAYLADAFPLAHERLQVEVINNYSLLFTWQGQNSALKPVLFMAHMDVVPVEAASEEDWLEEPFAGVVKDGFVWGRGTMDDKYRVVTMLEAVERLLEQGYEPERTLYLAFGHDEEIGGDEGAGKISEHLQQLGVQLEAVFDEGLAVAEDVIPGIKEPLALVGTAAKGSLNLLLTVKGEGGHSSAPPSETPIGILSRAISRLHQNPFKPRLTSTTRESMEILTERMGGKYKFAMRHYGLFKKKILKKLAEDQATDVLIRTKLVPTIIAGGEKNNVLPRQATAVLNVRILNGETDQTVIDYVRKVIKDERVEISQYGVYTPSSPETPTDTWVYDALKSTILHTFPDALVVPALFPGATDARHYSNLTSNIFRFAPQVVNRESAQLVHNVNERIGMDVLEKSIGFYTTLVLNTCGSAEIEHLADLEDAFYGIISE</sequence>
<dbReference type="Gene3D" id="1.10.150.900">
    <property type="match status" value="1"/>
</dbReference>
<organism evidence="8 9">
    <name type="scientific">Pontibacter chinhatensis</name>
    <dbReference type="NCBI Taxonomy" id="1436961"/>
    <lineage>
        <taxon>Bacteria</taxon>
        <taxon>Pseudomonadati</taxon>
        <taxon>Bacteroidota</taxon>
        <taxon>Cytophagia</taxon>
        <taxon>Cytophagales</taxon>
        <taxon>Hymenobacteraceae</taxon>
        <taxon>Pontibacter</taxon>
    </lineage>
</organism>
<dbReference type="FunFam" id="3.40.630.10:FF:000027">
    <property type="entry name" value="N-fatty-acyl-amino acid synthase/hydrolase PM20D1"/>
    <property type="match status" value="1"/>
</dbReference>
<dbReference type="OrthoDB" id="9792335at2"/>
<name>A0A1I2LZX3_9BACT</name>
<evidence type="ECO:0000256" key="4">
    <source>
        <dbReference type="ARBA" id="ARBA00022801"/>
    </source>
</evidence>
<evidence type="ECO:0000313" key="8">
    <source>
        <dbReference type="EMBL" id="SFF82591.1"/>
    </source>
</evidence>
<dbReference type="GO" id="GO:0004180">
    <property type="term" value="F:carboxypeptidase activity"/>
    <property type="evidence" value="ECO:0007669"/>
    <property type="project" value="UniProtKB-KW"/>
</dbReference>
<keyword evidence="3" id="KW-0479">Metal-binding</keyword>
<dbReference type="Pfam" id="PF01546">
    <property type="entry name" value="Peptidase_M20"/>
    <property type="match status" value="1"/>
</dbReference>
<dbReference type="PROSITE" id="PS00758">
    <property type="entry name" value="ARGE_DAPE_CPG2_1"/>
    <property type="match status" value="1"/>
</dbReference>
<keyword evidence="5" id="KW-0862">Zinc</keyword>
<dbReference type="InterPro" id="IPR047177">
    <property type="entry name" value="Pept_M20A"/>
</dbReference>
<comment type="similarity">
    <text evidence="1">Belongs to the peptidase M20A family.</text>
</comment>
<keyword evidence="4" id="KW-0378">Hydrolase</keyword>
<dbReference type="SUPFAM" id="SSF53187">
    <property type="entry name" value="Zn-dependent exopeptidases"/>
    <property type="match status" value="1"/>
</dbReference>
<gene>
    <name evidence="8" type="ORF">SAMN05421739_10128</name>
</gene>
<keyword evidence="9" id="KW-1185">Reference proteome</keyword>
<evidence type="ECO:0000256" key="5">
    <source>
        <dbReference type="ARBA" id="ARBA00022833"/>
    </source>
</evidence>
<dbReference type="GO" id="GO:0046872">
    <property type="term" value="F:metal ion binding"/>
    <property type="evidence" value="ECO:0007669"/>
    <property type="project" value="UniProtKB-KW"/>
</dbReference>
<dbReference type="STRING" id="1436961.SAMN05421739_10128"/>
<dbReference type="Proteomes" id="UP000198724">
    <property type="component" value="Unassembled WGS sequence"/>
</dbReference>
<dbReference type="AlphaFoldDB" id="A0A1I2LZX3"/>
<dbReference type="Pfam" id="PF07687">
    <property type="entry name" value="M20_dimer"/>
    <property type="match status" value="1"/>
</dbReference>
<protein>
    <submittedName>
        <fullName evidence="8">Carboxypeptidase PM20D1</fullName>
    </submittedName>
</protein>
<accession>A0A1I2LZX3</accession>
<dbReference type="GO" id="GO:0006508">
    <property type="term" value="P:proteolysis"/>
    <property type="evidence" value="ECO:0007669"/>
    <property type="project" value="UniProtKB-KW"/>
</dbReference>
<evidence type="ECO:0000256" key="2">
    <source>
        <dbReference type="ARBA" id="ARBA00022670"/>
    </source>
</evidence>
<evidence type="ECO:0000259" key="7">
    <source>
        <dbReference type="Pfam" id="PF07687"/>
    </source>
</evidence>
<dbReference type="Gene3D" id="3.40.630.10">
    <property type="entry name" value="Zn peptidases"/>
    <property type="match status" value="1"/>
</dbReference>
<dbReference type="PIRSF" id="PIRSF036696">
    <property type="entry name" value="ACY-1"/>
    <property type="match status" value="1"/>
</dbReference>
<dbReference type="PANTHER" id="PTHR45962">
    <property type="entry name" value="N-FATTY-ACYL-AMINO ACID SYNTHASE/HYDROLASE PM20D1"/>
    <property type="match status" value="1"/>
</dbReference>
<dbReference type="InterPro" id="IPR001261">
    <property type="entry name" value="ArgE/DapE_CS"/>
</dbReference>
<feature type="signal peptide" evidence="6">
    <location>
        <begin position="1"/>
        <end position="18"/>
    </location>
</feature>
<dbReference type="SUPFAM" id="SSF55031">
    <property type="entry name" value="Bacterial exopeptidase dimerisation domain"/>
    <property type="match status" value="1"/>
</dbReference>
<dbReference type="PANTHER" id="PTHR45962:SF1">
    <property type="entry name" value="N-FATTY-ACYL-AMINO ACID SYNTHASE_HYDROLASE PM20D1"/>
    <property type="match status" value="1"/>
</dbReference>
<dbReference type="InterPro" id="IPR011650">
    <property type="entry name" value="Peptidase_M20_dimer"/>
</dbReference>
<reference evidence="9" key="1">
    <citation type="submission" date="2016-10" db="EMBL/GenBank/DDBJ databases">
        <authorList>
            <person name="Varghese N."/>
            <person name="Submissions S."/>
        </authorList>
    </citation>
    <scope>NUCLEOTIDE SEQUENCE [LARGE SCALE GENOMIC DNA]</scope>
    <source>
        <strain evidence="9">LP51</strain>
    </source>
</reference>
<dbReference type="EMBL" id="FOOT01000001">
    <property type="protein sequence ID" value="SFF82591.1"/>
    <property type="molecule type" value="Genomic_DNA"/>
</dbReference>
<keyword evidence="8" id="KW-0121">Carboxypeptidase</keyword>
<evidence type="ECO:0000256" key="6">
    <source>
        <dbReference type="SAM" id="SignalP"/>
    </source>
</evidence>
<keyword evidence="2" id="KW-0645">Protease</keyword>
<evidence type="ECO:0000313" key="9">
    <source>
        <dbReference type="Proteomes" id="UP000198724"/>
    </source>
</evidence>
<dbReference type="InterPro" id="IPR036264">
    <property type="entry name" value="Bact_exopeptidase_dim_dom"/>
</dbReference>
<dbReference type="Gene3D" id="3.30.70.360">
    <property type="match status" value="1"/>
</dbReference>
<feature type="chain" id="PRO_5011515340" evidence="6">
    <location>
        <begin position="19"/>
        <end position="491"/>
    </location>
</feature>
<keyword evidence="6" id="KW-0732">Signal</keyword>
<proteinExistence type="inferred from homology"/>
<dbReference type="InterPro" id="IPR002933">
    <property type="entry name" value="Peptidase_M20"/>
</dbReference>